<dbReference type="GeneTree" id="ENSGT00390000015516"/>
<dbReference type="Pfam" id="PF21672">
    <property type="entry name" value="COMM_HN"/>
    <property type="match status" value="1"/>
</dbReference>
<dbReference type="PANTHER" id="PTHR16231">
    <property type="entry name" value="COMM DOMAIN-CONTAINING PROTEIN 4-8 FAMILY MEMBER"/>
    <property type="match status" value="1"/>
</dbReference>
<sequence length="168" mass="18688">MKFACQNRTKCHCVGRSINFMITSLTEAGDIKATIAVLEFIISSAAKYSVDGQSLSSELQQLGLPKEHAVTLCKCYEDKQGELQEKLKAQSMRLSRLAGMAWRVDYILSSSVLLEVNEPSVQLKLNVQDGMTSEVRPVSFTMTNGQLHVMLMGKTGIHTSLKNNFIWN</sequence>
<reference evidence="2" key="2">
    <citation type="submission" date="2025-09" db="UniProtKB">
        <authorList>
            <consortium name="Ensembl"/>
        </authorList>
    </citation>
    <scope>IDENTIFICATION</scope>
</reference>
<dbReference type="InterPro" id="IPR047155">
    <property type="entry name" value="COMMD4/6/7/8"/>
</dbReference>
<name>A0A8C4NIC7_EPTBU</name>
<feature type="domain" description="COMM" evidence="1">
    <location>
        <begin position="96"/>
        <end position="165"/>
    </location>
</feature>
<accession>A0A8C4NIC7</accession>
<dbReference type="Proteomes" id="UP000694388">
    <property type="component" value="Unplaced"/>
</dbReference>
<dbReference type="Pfam" id="PF07258">
    <property type="entry name" value="COMM_domain"/>
    <property type="match status" value="1"/>
</dbReference>
<dbReference type="InterPro" id="IPR017920">
    <property type="entry name" value="COMM"/>
</dbReference>
<evidence type="ECO:0000313" key="2">
    <source>
        <dbReference type="Ensembl" id="ENSEBUP00000007197.1"/>
    </source>
</evidence>
<evidence type="ECO:0000313" key="3">
    <source>
        <dbReference type="Proteomes" id="UP000694388"/>
    </source>
</evidence>
<dbReference type="AlphaFoldDB" id="A0A8C4NIC7"/>
<organism evidence="2 3">
    <name type="scientific">Eptatretus burgeri</name>
    <name type="common">Inshore hagfish</name>
    <dbReference type="NCBI Taxonomy" id="7764"/>
    <lineage>
        <taxon>Eukaryota</taxon>
        <taxon>Metazoa</taxon>
        <taxon>Chordata</taxon>
        <taxon>Craniata</taxon>
        <taxon>Vertebrata</taxon>
        <taxon>Cyclostomata</taxon>
        <taxon>Myxini</taxon>
        <taxon>Myxiniformes</taxon>
        <taxon>Myxinidae</taxon>
        <taxon>Eptatretinae</taxon>
        <taxon>Eptatretus</taxon>
    </lineage>
</organism>
<keyword evidence="3" id="KW-1185">Reference proteome</keyword>
<dbReference type="PROSITE" id="PS51269">
    <property type="entry name" value="COMM"/>
    <property type="match status" value="1"/>
</dbReference>
<evidence type="ECO:0000259" key="1">
    <source>
        <dbReference type="PROSITE" id="PS51269"/>
    </source>
</evidence>
<proteinExistence type="predicted"/>
<dbReference type="Ensembl" id="ENSEBUT00000007671.1">
    <property type="protein sequence ID" value="ENSEBUP00000007197.1"/>
    <property type="gene ID" value="ENSEBUG00000004715.1"/>
</dbReference>
<protein>
    <submittedName>
        <fullName evidence="2">COMM domain containing 4</fullName>
    </submittedName>
</protein>
<reference evidence="2" key="1">
    <citation type="submission" date="2025-08" db="UniProtKB">
        <authorList>
            <consortium name="Ensembl"/>
        </authorList>
    </citation>
    <scope>IDENTIFICATION</scope>
</reference>
<dbReference type="PANTHER" id="PTHR16231:SF4">
    <property type="entry name" value="COMM DOMAIN-CONTAINING PROTEIN 4"/>
    <property type="match status" value="1"/>
</dbReference>